<evidence type="ECO:0000313" key="1">
    <source>
        <dbReference type="EMBL" id="NIJ16046.1"/>
    </source>
</evidence>
<name>A0A846MGI3_9SPHN</name>
<proteinExistence type="predicted"/>
<organism evidence="1 2">
    <name type="scientific">Sphingobium vermicomposti</name>
    <dbReference type="NCBI Taxonomy" id="529005"/>
    <lineage>
        <taxon>Bacteria</taxon>
        <taxon>Pseudomonadati</taxon>
        <taxon>Pseudomonadota</taxon>
        <taxon>Alphaproteobacteria</taxon>
        <taxon>Sphingomonadales</taxon>
        <taxon>Sphingomonadaceae</taxon>
        <taxon>Sphingobium</taxon>
    </lineage>
</organism>
<keyword evidence="2" id="KW-1185">Reference proteome</keyword>
<comment type="caution">
    <text evidence="1">The sequence shown here is derived from an EMBL/GenBank/DDBJ whole genome shotgun (WGS) entry which is preliminary data.</text>
</comment>
<dbReference type="Proteomes" id="UP000576821">
    <property type="component" value="Unassembled WGS sequence"/>
</dbReference>
<reference evidence="1 2" key="1">
    <citation type="submission" date="2020-03" db="EMBL/GenBank/DDBJ databases">
        <title>Genomic Encyclopedia of Type Strains, Phase IV (KMG-IV): sequencing the most valuable type-strain genomes for metagenomic binning, comparative biology and taxonomic classification.</title>
        <authorList>
            <person name="Goeker M."/>
        </authorList>
    </citation>
    <scope>NUCLEOTIDE SEQUENCE [LARGE SCALE GENOMIC DNA]</scope>
    <source>
        <strain evidence="1 2">DSM 21299</strain>
    </source>
</reference>
<sequence length="114" mass="12763">MLPDFDATVRAIADTVALREQRPVGTAGQASAFVLASFAGLPGYLRPPLRAATLIFDAWPVIGQRTYFHDLPPEERRRTVEAWERSFLGPARMLMTFYVSLSLFGLWPDDARHG</sequence>
<protein>
    <submittedName>
        <fullName evidence="1">Uncharacterized protein</fullName>
    </submittedName>
</protein>
<gene>
    <name evidence="1" type="ORF">FHS54_001012</name>
</gene>
<evidence type="ECO:0000313" key="2">
    <source>
        <dbReference type="Proteomes" id="UP000576821"/>
    </source>
</evidence>
<dbReference type="EMBL" id="JAASQR010000002">
    <property type="protein sequence ID" value="NIJ16046.1"/>
    <property type="molecule type" value="Genomic_DNA"/>
</dbReference>
<accession>A0A846MGI3</accession>
<dbReference type="AlphaFoldDB" id="A0A846MGI3"/>